<organism evidence="2 3">
    <name type="scientific">Gelidibacter algens</name>
    <dbReference type="NCBI Taxonomy" id="49280"/>
    <lineage>
        <taxon>Bacteria</taxon>
        <taxon>Pseudomonadati</taxon>
        <taxon>Bacteroidota</taxon>
        <taxon>Flavobacteriia</taxon>
        <taxon>Flavobacteriales</taxon>
        <taxon>Flavobacteriaceae</taxon>
        <taxon>Gelidibacter</taxon>
    </lineage>
</organism>
<keyword evidence="3" id="KW-1185">Reference proteome</keyword>
<feature type="transmembrane region" description="Helical" evidence="1">
    <location>
        <begin position="168"/>
        <end position="186"/>
    </location>
</feature>
<evidence type="ECO:0000256" key="1">
    <source>
        <dbReference type="SAM" id="Phobius"/>
    </source>
</evidence>
<evidence type="ECO:0000313" key="3">
    <source>
        <dbReference type="Proteomes" id="UP000248987"/>
    </source>
</evidence>
<comment type="caution">
    <text evidence="2">The sequence shown here is derived from an EMBL/GenBank/DDBJ whole genome shotgun (WGS) entry which is preliminary data.</text>
</comment>
<keyword evidence="1" id="KW-1133">Transmembrane helix</keyword>
<dbReference type="EMBL" id="QLLQ01000016">
    <property type="protein sequence ID" value="RAJ19999.1"/>
    <property type="molecule type" value="Genomic_DNA"/>
</dbReference>
<reference evidence="2 3" key="1">
    <citation type="submission" date="2018-06" db="EMBL/GenBank/DDBJ databases">
        <title>Genomic Encyclopedia of Archaeal and Bacterial Type Strains, Phase II (KMG-II): from individual species to whole genera.</title>
        <authorList>
            <person name="Goeker M."/>
        </authorList>
    </citation>
    <scope>NUCLEOTIDE SEQUENCE [LARGE SCALE GENOMIC DNA]</scope>
    <source>
        <strain evidence="2 3">DSM 12408</strain>
    </source>
</reference>
<feature type="transmembrane region" description="Helical" evidence="1">
    <location>
        <begin position="111"/>
        <end position="131"/>
    </location>
</feature>
<feature type="transmembrane region" description="Helical" evidence="1">
    <location>
        <begin position="43"/>
        <end position="66"/>
    </location>
</feature>
<protein>
    <submittedName>
        <fullName evidence="2">Uncharacterized protein</fullName>
    </submittedName>
</protein>
<feature type="transmembrane region" description="Helical" evidence="1">
    <location>
        <begin position="15"/>
        <end position="37"/>
    </location>
</feature>
<feature type="transmembrane region" description="Helical" evidence="1">
    <location>
        <begin position="198"/>
        <end position="219"/>
    </location>
</feature>
<dbReference type="AlphaFoldDB" id="A0A327RT89"/>
<feature type="transmembrane region" description="Helical" evidence="1">
    <location>
        <begin position="78"/>
        <end position="99"/>
    </location>
</feature>
<sequence length="235" mass="27530">MKSKKSLINFDDSGYYFSVLIGLVILAFLLTYFSSFYNESPDFVFYFHLHSAMTITWIFMLILQPVLVKKKRFYAHRLISLLSYLIFPYLIMSFILLAHNSHSLNEENLDISLFIPFKDLVILIISFSIAIRYRKQTEIHTRGMIATGIAFIEPVLTRIINYTIVPTLIAYFLMIIVLYSFLLLMIFKERNQDKGRWLLPLILGLYISAHFIVVFKIHFGAWESASKWFIALPLT</sequence>
<proteinExistence type="predicted"/>
<keyword evidence="1" id="KW-0472">Membrane</keyword>
<evidence type="ECO:0000313" key="2">
    <source>
        <dbReference type="EMBL" id="RAJ19999.1"/>
    </source>
</evidence>
<gene>
    <name evidence="2" type="ORF">LX77_03213</name>
</gene>
<accession>A0A327RT89</accession>
<name>A0A327RT89_9FLAO</name>
<keyword evidence="1" id="KW-0812">Transmembrane</keyword>
<dbReference type="Proteomes" id="UP000248987">
    <property type="component" value="Unassembled WGS sequence"/>
</dbReference>
<dbReference type="RefSeq" id="WP_146608965.1">
    <property type="nucleotide sequence ID" value="NZ_QLLQ01000016.1"/>
</dbReference>